<dbReference type="CDD" id="cd17562">
    <property type="entry name" value="REC_CheY4-like"/>
    <property type="match status" value="1"/>
</dbReference>
<dbReference type="RefSeq" id="WP_058547942.1">
    <property type="nucleotide sequence ID" value="NZ_AQGW01000015.1"/>
</dbReference>
<evidence type="ECO:0000259" key="3">
    <source>
        <dbReference type="PROSITE" id="PS50110"/>
    </source>
</evidence>
<dbReference type="OrthoDB" id="9800897at2"/>
<dbReference type="PROSITE" id="PS50110">
    <property type="entry name" value="RESPONSE_REGULATORY"/>
    <property type="match status" value="1"/>
</dbReference>
<feature type="domain" description="Response regulatory" evidence="3">
    <location>
        <begin position="3"/>
        <end position="119"/>
    </location>
</feature>
<dbReference type="EMBL" id="LT965928">
    <property type="protein sequence ID" value="SOU39470.1"/>
    <property type="molecule type" value="Genomic_DNA"/>
</dbReference>
<gene>
    <name evidence="4" type="primary">cheY</name>
    <name evidence="5" type="ORF">PCAR9_A10173</name>
    <name evidence="4" type="ORF">PCARR_a3341</name>
</gene>
<dbReference type="SUPFAM" id="SSF52172">
    <property type="entry name" value="CheY-like"/>
    <property type="match status" value="1"/>
</dbReference>
<reference evidence="4 7" key="1">
    <citation type="submission" date="2015-06" db="EMBL/GenBank/DDBJ databases">
        <title>Genome sequence of Pseudoalteromonas carrageenovora.</title>
        <authorList>
            <person name="Xie B.-B."/>
            <person name="Rong J.-C."/>
            <person name="Qin Q.-L."/>
            <person name="Zhang Y.-Z."/>
        </authorList>
    </citation>
    <scope>NUCLEOTIDE SEQUENCE [LARGE SCALE GENOMIC DNA]</scope>
    <source>
        <strain evidence="4 7">IAM 12662</strain>
    </source>
</reference>
<dbReference type="Gene3D" id="3.40.50.2300">
    <property type="match status" value="1"/>
</dbReference>
<evidence type="ECO:0000256" key="2">
    <source>
        <dbReference type="PROSITE-ProRule" id="PRU00169"/>
    </source>
</evidence>
<dbReference type="InterPro" id="IPR011006">
    <property type="entry name" value="CheY-like_superfamily"/>
</dbReference>
<feature type="modified residue" description="4-aspartylphosphate" evidence="2">
    <location>
        <position position="52"/>
    </location>
</feature>
<reference evidence="5 6" key="2">
    <citation type="submission" date="2017-11" db="EMBL/GenBank/DDBJ databases">
        <authorList>
            <person name="Han C.G."/>
        </authorList>
    </citation>
    <scope>NUCLEOTIDE SEQUENCE [LARGE SCALE GENOMIC DNA]</scope>
    <source>
        <strain evidence="6">ATCC 43555</strain>
        <strain evidence="5">ATCC43555</strain>
    </source>
</reference>
<dbReference type="InterPro" id="IPR050595">
    <property type="entry name" value="Bact_response_regulator"/>
</dbReference>
<dbReference type="InterPro" id="IPR001789">
    <property type="entry name" value="Sig_transdc_resp-reg_receiver"/>
</dbReference>
<dbReference type="SMART" id="SM00448">
    <property type="entry name" value="REC"/>
    <property type="match status" value="1"/>
</dbReference>
<evidence type="ECO:0000313" key="7">
    <source>
        <dbReference type="Proteomes" id="UP000615003"/>
    </source>
</evidence>
<organism evidence="5 6">
    <name type="scientific">Pseudoalteromonas carrageenovora IAM 12662</name>
    <dbReference type="NCBI Taxonomy" id="1314868"/>
    <lineage>
        <taxon>Bacteria</taxon>
        <taxon>Pseudomonadati</taxon>
        <taxon>Pseudomonadota</taxon>
        <taxon>Gammaproteobacteria</taxon>
        <taxon>Alteromonadales</taxon>
        <taxon>Pseudoalteromonadaceae</taxon>
        <taxon>Pseudoalteromonas</taxon>
    </lineage>
</organism>
<dbReference type="AlphaFoldDB" id="A0A2K4X564"/>
<keyword evidence="1 2" id="KW-0597">Phosphoprotein</keyword>
<dbReference type="Pfam" id="PF00072">
    <property type="entry name" value="Response_reg"/>
    <property type="match status" value="1"/>
</dbReference>
<evidence type="ECO:0000256" key="1">
    <source>
        <dbReference type="ARBA" id="ARBA00022553"/>
    </source>
</evidence>
<evidence type="ECO:0000313" key="6">
    <source>
        <dbReference type="Proteomes" id="UP000238288"/>
    </source>
</evidence>
<dbReference type="PANTHER" id="PTHR44591">
    <property type="entry name" value="STRESS RESPONSE REGULATOR PROTEIN 1"/>
    <property type="match status" value="1"/>
</dbReference>
<dbReference type="Proteomes" id="UP000238288">
    <property type="component" value="Chromosome PCAR9a"/>
</dbReference>
<dbReference type="EMBL" id="AQGW01000015">
    <property type="protein sequence ID" value="MBE0381554.1"/>
    <property type="molecule type" value="Genomic_DNA"/>
</dbReference>
<dbReference type="Proteomes" id="UP000615003">
    <property type="component" value="Unassembled WGS sequence"/>
</dbReference>
<evidence type="ECO:0000313" key="5">
    <source>
        <dbReference type="EMBL" id="SOU39470.1"/>
    </source>
</evidence>
<evidence type="ECO:0000313" key="4">
    <source>
        <dbReference type="EMBL" id="MBE0381554.1"/>
    </source>
</evidence>
<dbReference type="PANTHER" id="PTHR44591:SF25">
    <property type="entry name" value="CHEMOTAXIS TWO-COMPONENT RESPONSE REGULATOR"/>
    <property type="match status" value="1"/>
</dbReference>
<accession>A0A2K4X564</accession>
<protein>
    <submittedName>
        <fullName evidence="5">Fis family transcriptional regulator</fullName>
    </submittedName>
    <submittedName>
        <fullName evidence="4">Two-component system, chemotaxis family, response regulator CheY</fullName>
    </submittedName>
</protein>
<name>A0A2K4X564_PSEVC</name>
<sequence length="120" mass="13171">MKRILAVDDSASMRQMVSFTLKTAGFDVTEAKDGSEALAIAKQQDFDAVISDVNMPIMDGITLIRELRTLPNYKFTPLLMLTTESGLDKKVEGKAAGATGWIVKPFNPDQLLAVIKKVIR</sequence>
<dbReference type="GeneID" id="93662109"/>
<keyword evidence="7" id="KW-1185">Reference proteome</keyword>
<dbReference type="GO" id="GO:0000160">
    <property type="term" value="P:phosphorelay signal transduction system"/>
    <property type="evidence" value="ECO:0007669"/>
    <property type="project" value="InterPro"/>
</dbReference>
<proteinExistence type="predicted"/>